<evidence type="ECO:0000256" key="1">
    <source>
        <dbReference type="SAM" id="SignalP"/>
    </source>
</evidence>
<dbReference type="Proteomes" id="UP000024816">
    <property type="component" value="Unassembled WGS sequence"/>
</dbReference>
<comment type="caution">
    <text evidence="2">The sequence shown here is derived from an EMBL/GenBank/DDBJ whole genome shotgun (WGS) entry which is preliminary data.</text>
</comment>
<proteinExistence type="predicted"/>
<keyword evidence="3" id="KW-1185">Reference proteome</keyword>
<organism evidence="2 3">
    <name type="scientific">Hyphomonas jannaschiana VP2</name>
    <dbReference type="NCBI Taxonomy" id="1280952"/>
    <lineage>
        <taxon>Bacteria</taxon>
        <taxon>Pseudomonadati</taxon>
        <taxon>Pseudomonadota</taxon>
        <taxon>Alphaproteobacteria</taxon>
        <taxon>Hyphomonadales</taxon>
        <taxon>Hyphomonadaceae</taxon>
        <taxon>Hyphomonas</taxon>
    </lineage>
</organism>
<dbReference type="AlphaFoldDB" id="A0A059F8E1"/>
<evidence type="ECO:0000313" key="3">
    <source>
        <dbReference type="Proteomes" id="UP000024816"/>
    </source>
</evidence>
<dbReference type="OrthoDB" id="7620244at2"/>
<dbReference type="STRING" id="1280952.HJA_14519"/>
<dbReference type="PATRIC" id="fig|1280952.3.peg.2904"/>
<evidence type="ECO:0000313" key="2">
    <source>
        <dbReference type="EMBL" id="KCZ86823.1"/>
    </source>
</evidence>
<accession>A0A059F8E1</accession>
<gene>
    <name evidence="2" type="ORF">HJA_14519</name>
</gene>
<protein>
    <submittedName>
        <fullName evidence="2">Uncharacterized protein</fullName>
    </submittedName>
</protein>
<feature type="chain" id="PRO_5001571935" evidence="1">
    <location>
        <begin position="28"/>
        <end position="170"/>
    </location>
</feature>
<sequence length="170" mass="17850">MTLKRTFLPAAACVVMVGLASALPASAAEWASWKGQDEAAPLAIYTNGTDETGALLVCDGQGMLKAMLSLEAASLPDLLERNASYSRSTKAKIQVGDEAVTDATFRYIPAIKSIETKSHSVAAQVFNSAVLGEPLTVETKREGTVESQLPAPNDTFKAFAKTCGALRGAK</sequence>
<reference evidence="2 3" key="1">
    <citation type="journal article" date="2014" name="Antonie Van Leeuwenhoek">
        <title>Hyphomonas beringensis sp. nov. and Hyphomonas chukchiensis sp. nov., isolated from surface seawater of the Bering Sea and Chukchi Sea.</title>
        <authorList>
            <person name="Li C."/>
            <person name="Lai Q."/>
            <person name="Li G."/>
            <person name="Dong C."/>
            <person name="Wang J."/>
            <person name="Liao Y."/>
            <person name="Shao Z."/>
        </authorList>
    </citation>
    <scope>NUCLEOTIDE SEQUENCE [LARGE SCALE GENOMIC DNA]</scope>
    <source>
        <strain evidence="2 3">VP2</strain>
    </source>
</reference>
<dbReference type="RefSeq" id="WP_155840025.1">
    <property type="nucleotide sequence ID" value="NZ_ARYJ01000011.1"/>
</dbReference>
<feature type="signal peptide" evidence="1">
    <location>
        <begin position="1"/>
        <end position="27"/>
    </location>
</feature>
<name>A0A059F8E1_9PROT</name>
<dbReference type="EMBL" id="ARYJ01000011">
    <property type="protein sequence ID" value="KCZ86823.1"/>
    <property type="molecule type" value="Genomic_DNA"/>
</dbReference>
<keyword evidence="1" id="KW-0732">Signal</keyword>